<evidence type="ECO:0000256" key="2">
    <source>
        <dbReference type="ARBA" id="ARBA00022839"/>
    </source>
</evidence>
<dbReference type="InterPro" id="IPR012337">
    <property type="entry name" value="RNaseH-like_sf"/>
</dbReference>
<reference evidence="4 5" key="1">
    <citation type="submission" date="2018-08" db="EMBL/GenBank/DDBJ databases">
        <title>The draft genome of Acinetobacter sichuanensis strain WCHAc060041.</title>
        <authorList>
            <person name="Qin J."/>
            <person name="Feng Y."/>
            <person name="Zong Z."/>
        </authorList>
    </citation>
    <scope>NUCLEOTIDE SEQUENCE [LARGE SCALE GENOMIC DNA]</scope>
    <source>
        <strain evidence="4 5">WCHAc060041</strain>
    </source>
</reference>
<evidence type="ECO:0000259" key="3">
    <source>
        <dbReference type="Pfam" id="PF00929"/>
    </source>
</evidence>
<dbReference type="InterPro" id="IPR036397">
    <property type="entry name" value="RNaseH_sf"/>
</dbReference>
<dbReference type="Gene3D" id="3.30.420.10">
    <property type="entry name" value="Ribonuclease H-like superfamily/Ribonuclease H"/>
    <property type="match status" value="1"/>
</dbReference>
<evidence type="ECO:0000313" key="5">
    <source>
        <dbReference type="Proteomes" id="UP000240957"/>
    </source>
</evidence>
<evidence type="ECO:0000256" key="1">
    <source>
        <dbReference type="ARBA" id="ARBA00022722"/>
    </source>
</evidence>
<dbReference type="Pfam" id="PF00929">
    <property type="entry name" value="RNase_T"/>
    <property type="match status" value="1"/>
</dbReference>
<organism evidence="4 5">
    <name type="scientific">Acinetobacter sichuanensis</name>
    <dbReference type="NCBI Taxonomy" id="2136183"/>
    <lineage>
        <taxon>Bacteria</taxon>
        <taxon>Pseudomonadati</taxon>
        <taxon>Pseudomonadota</taxon>
        <taxon>Gammaproteobacteria</taxon>
        <taxon>Moraxellales</taxon>
        <taxon>Moraxellaceae</taxon>
        <taxon>Acinetobacter</taxon>
    </lineage>
</organism>
<name>A0A371YNI7_9GAMM</name>
<dbReference type="GO" id="GO:0006259">
    <property type="term" value="P:DNA metabolic process"/>
    <property type="evidence" value="ECO:0007669"/>
    <property type="project" value="UniProtKB-ARBA"/>
</dbReference>
<accession>A0A371YNI7</accession>
<comment type="caution">
    <text evidence="4">The sequence shown here is derived from an EMBL/GenBank/DDBJ whole genome shotgun (WGS) entry which is preliminary data.</text>
</comment>
<gene>
    <name evidence="4" type="ORF">C9E89_013415</name>
</gene>
<protein>
    <recommendedName>
        <fullName evidence="3">Exonuclease domain-containing protein</fullName>
    </recommendedName>
</protein>
<keyword evidence="2" id="KW-0269">Exonuclease</keyword>
<dbReference type="EMBL" id="PYIX02000023">
    <property type="protein sequence ID" value="RFC83002.1"/>
    <property type="molecule type" value="Genomic_DNA"/>
</dbReference>
<sequence length="96" mass="10813">MMTADMLIAHNMAFDLPFISMELARINQPIPSKGAFCTMENGRWATFNGKSPKLSELCFALDVSYDQAAAHAADYDVEVMMQCFFKCVYRGVFKLV</sequence>
<dbReference type="OrthoDB" id="7427781at2"/>
<dbReference type="AlphaFoldDB" id="A0A371YNI7"/>
<dbReference type="SUPFAM" id="SSF53098">
    <property type="entry name" value="Ribonuclease H-like"/>
    <property type="match status" value="1"/>
</dbReference>
<keyword evidence="1" id="KW-0540">Nuclease</keyword>
<dbReference type="GO" id="GO:0003676">
    <property type="term" value="F:nucleic acid binding"/>
    <property type="evidence" value="ECO:0007669"/>
    <property type="project" value="InterPro"/>
</dbReference>
<dbReference type="InterPro" id="IPR013520">
    <property type="entry name" value="Ribonucl_H"/>
</dbReference>
<proteinExistence type="predicted"/>
<feature type="domain" description="Exonuclease" evidence="3">
    <location>
        <begin position="5"/>
        <end position="84"/>
    </location>
</feature>
<evidence type="ECO:0000313" key="4">
    <source>
        <dbReference type="EMBL" id="RFC83002.1"/>
    </source>
</evidence>
<dbReference type="GO" id="GO:0004527">
    <property type="term" value="F:exonuclease activity"/>
    <property type="evidence" value="ECO:0007669"/>
    <property type="project" value="UniProtKB-KW"/>
</dbReference>
<dbReference type="Proteomes" id="UP000240957">
    <property type="component" value="Unassembled WGS sequence"/>
</dbReference>
<keyword evidence="2" id="KW-0378">Hydrolase</keyword>